<comment type="caution">
    <text evidence="1">The sequence shown here is derived from an EMBL/GenBank/DDBJ whole genome shotgun (WGS) entry which is preliminary data.</text>
</comment>
<proteinExistence type="predicted"/>
<keyword evidence="3" id="KW-1185">Reference proteome</keyword>
<evidence type="ECO:0000313" key="2">
    <source>
        <dbReference type="EMBL" id="CAF3738353.1"/>
    </source>
</evidence>
<sequence>MPAIDVVEMPDGLYTAVDNRRLAAAREAGVPVFVRKIKGDTCVPADQAARFPGANNRTPEVWSEAVQNRVANQKPKADVRVNPFGFMDAPRKTDSCGGGGGYAHPFFDKYAAPASETLTTLFNIFTAQRSSISRRKKR</sequence>
<accession>A0A814E8R4</accession>
<organism evidence="1 3">
    <name type="scientific">Didymodactylos carnosus</name>
    <dbReference type="NCBI Taxonomy" id="1234261"/>
    <lineage>
        <taxon>Eukaryota</taxon>
        <taxon>Metazoa</taxon>
        <taxon>Spiralia</taxon>
        <taxon>Gnathifera</taxon>
        <taxon>Rotifera</taxon>
        <taxon>Eurotatoria</taxon>
        <taxon>Bdelloidea</taxon>
        <taxon>Philodinida</taxon>
        <taxon>Philodinidae</taxon>
        <taxon>Didymodactylos</taxon>
    </lineage>
</organism>
<name>A0A814E8R4_9BILA</name>
<dbReference type="Proteomes" id="UP000681722">
    <property type="component" value="Unassembled WGS sequence"/>
</dbReference>
<dbReference type="EMBL" id="CAJNOQ010002546">
    <property type="protein sequence ID" value="CAF0964592.1"/>
    <property type="molecule type" value="Genomic_DNA"/>
</dbReference>
<protein>
    <submittedName>
        <fullName evidence="1">Uncharacterized protein</fullName>
    </submittedName>
</protein>
<evidence type="ECO:0000313" key="3">
    <source>
        <dbReference type="Proteomes" id="UP000663829"/>
    </source>
</evidence>
<reference evidence="1" key="1">
    <citation type="submission" date="2021-02" db="EMBL/GenBank/DDBJ databases">
        <authorList>
            <person name="Nowell W R."/>
        </authorList>
    </citation>
    <scope>NUCLEOTIDE SEQUENCE</scope>
</reference>
<dbReference type="EMBL" id="CAJOBC010002546">
    <property type="protein sequence ID" value="CAF3738353.1"/>
    <property type="molecule type" value="Genomic_DNA"/>
</dbReference>
<dbReference type="AlphaFoldDB" id="A0A814E8R4"/>
<gene>
    <name evidence="1" type="ORF">GPM918_LOCUS11910</name>
    <name evidence="2" type="ORF">SRO942_LOCUS11911</name>
</gene>
<dbReference type="Proteomes" id="UP000663829">
    <property type="component" value="Unassembled WGS sequence"/>
</dbReference>
<dbReference type="OrthoDB" id="9992391at2759"/>
<evidence type="ECO:0000313" key="1">
    <source>
        <dbReference type="EMBL" id="CAF0964592.1"/>
    </source>
</evidence>